<reference evidence="1" key="1">
    <citation type="journal article" date="2023" name="Mol. Phylogenet. Evol.">
        <title>Genome-scale phylogeny and comparative genomics of the fungal order Sordariales.</title>
        <authorList>
            <person name="Hensen N."/>
            <person name="Bonometti L."/>
            <person name="Westerberg I."/>
            <person name="Brannstrom I.O."/>
            <person name="Guillou S."/>
            <person name="Cros-Aarteil S."/>
            <person name="Calhoun S."/>
            <person name="Haridas S."/>
            <person name="Kuo A."/>
            <person name="Mondo S."/>
            <person name="Pangilinan J."/>
            <person name="Riley R."/>
            <person name="LaButti K."/>
            <person name="Andreopoulos B."/>
            <person name="Lipzen A."/>
            <person name="Chen C."/>
            <person name="Yan M."/>
            <person name="Daum C."/>
            <person name="Ng V."/>
            <person name="Clum A."/>
            <person name="Steindorff A."/>
            <person name="Ohm R.A."/>
            <person name="Martin F."/>
            <person name="Silar P."/>
            <person name="Natvig D.O."/>
            <person name="Lalanne C."/>
            <person name="Gautier V."/>
            <person name="Ament-Velasquez S.L."/>
            <person name="Kruys A."/>
            <person name="Hutchinson M.I."/>
            <person name="Powell A.J."/>
            <person name="Barry K."/>
            <person name="Miller A.N."/>
            <person name="Grigoriev I.V."/>
            <person name="Debuchy R."/>
            <person name="Gladieux P."/>
            <person name="Hiltunen Thoren M."/>
            <person name="Johannesson H."/>
        </authorList>
    </citation>
    <scope>NUCLEOTIDE SEQUENCE</scope>
    <source>
        <strain evidence="1">CBS 892.96</strain>
    </source>
</reference>
<comment type="caution">
    <text evidence="1">The sequence shown here is derived from an EMBL/GenBank/DDBJ whole genome shotgun (WGS) entry which is preliminary data.</text>
</comment>
<reference evidence="1" key="2">
    <citation type="submission" date="2023-05" db="EMBL/GenBank/DDBJ databases">
        <authorList>
            <consortium name="Lawrence Berkeley National Laboratory"/>
            <person name="Steindorff A."/>
            <person name="Hensen N."/>
            <person name="Bonometti L."/>
            <person name="Westerberg I."/>
            <person name="Brannstrom I.O."/>
            <person name="Guillou S."/>
            <person name="Cros-Aarteil S."/>
            <person name="Calhoun S."/>
            <person name="Haridas S."/>
            <person name="Kuo A."/>
            <person name="Mondo S."/>
            <person name="Pangilinan J."/>
            <person name="Riley R."/>
            <person name="Labutti K."/>
            <person name="Andreopoulos B."/>
            <person name="Lipzen A."/>
            <person name="Chen C."/>
            <person name="Yanf M."/>
            <person name="Daum C."/>
            <person name="Ng V."/>
            <person name="Clum A."/>
            <person name="Ohm R."/>
            <person name="Martin F."/>
            <person name="Silar P."/>
            <person name="Natvig D."/>
            <person name="Lalanne C."/>
            <person name="Gautier V."/>
            <person name="Ament-Velasquez S.L."/>
            <person name="Kruys A."/>
            <person name="Hutchinson M.I."/>
            <person name="Powell A.J."/>
            <person name="Barry K."/>
            <person name="Miller A.N."/>
            <person name="Grigoriev I.V."/>
            <person name="Debuchy R."/>
            <person name="Gladieux P."/>
            <person name="Thoren M.H."/>
            <person name="Johannesson H."/>
        </authorList>
    </citation>
    <scope>NUCLEOTIDE SEQUENCE</scope>
    <source>
        <strain evidence="1">CBS 892.96</strain>
    </source>
</reference>
<proteinExistence type="predicted"/>
<evidence type="ECO:0000313" key="2">
    <source>
        <dbReference type="Proteomes" id="UP001302321"/>
    </source>
</evidence>
<dbReference type="AlphaFoldDB" id="A0AAN6WAH6"/>
<evidence type="ECO:0000313" key="1">
    <source>
        <dbReference type="EMBL" id="KAK4178384.1"/>
    </source>
</evidence>
<dbReference type="Proteomes" id="UP001302321">
    <property type="component" value="Unassembled WGS sequence"/>
</dbReference>
<protein>
    <submittedName>
        <fullName evidence="1">Uncharacterized protein</fullName>
    </submittedName>
</protein>
<sequence length="211" mass="24426">MDTSGLHGLTGQLISLWQLMCSKQLINIMNRNSEERFISSANRITNRQPLFFQRTTKQPKQFDFVGIVDATARRGSQKRKAPPIVWPKHRSATFVPDSKGRNNLRPDDRMLQNFTKLKNNPKGSFRKIQCCNGWRPSSVVLHLSPCPLRAQEIRACLPSSPPQSQCREHIFFFFDINPPVQHSRLSRKWRSFAEIFPFSSSSYYSTTWPLT</sequence>
<accession>A0AAN6WAH6</accession>
<organism evidence="1 2">
    <name type="scientific">Triangularia setosa</name>
    <dbReference type="NCBI Taxonomy" id="2587417"/>
    <lineage>
        <taxon>Eukaryota</taxon>
        <taxon>Fungi</taxon>
        <taxon>Dikarya</taxon>
        <taxon>Ascomycota</taxon>
        <taxon>Pezizomycotina</taxon>
        <taxon>Sordariomycetes</taxon>
        <taxon>Sordariomycetidae</taxon>
        <taxon>Sordariales</taxon>
        <taxon>Podosporaceae</taxon>
        <taxon>Triangularia</taxon>
    </lineage>
</organism>
<gene>
    <name evidence="1" type="ORF">QBC36DRAFT_105468</name>
</gene>
<keyword evidence="2" id="KW-1185">Reference proteome</keyword>
<dbReference type="EMBL" id="MU866140">
    <property type="protein sequence ID" value="KAK4178384.1"/>
    <property type="molecule type" value="Genomic_DNA"/>
</dbReference>
<name>A0AAN6WAH6_9PEZI</name>